<dbReference type="SUPFAM" id="SSF56112">
    <property type="entry name" value="Protein kinase-like (PK-like)"/>
    <property type="match status" value="1"/>
</dbReference>
<dbReference type="EMBL" id="BAAACG010000010">
    <property type="protein sequence ID" value="GAA0743083.1"/>
    <property type="molecule type" value="Genomic_DNA"/>
</dbReference>
<gene>
    <name evidence="1" type="ORF">GCM10008906_26430</name>
</gene>
<dbReference type="Gene3D" id="3.90.1200.10">
    <property type="match status" value="1"/>
</dbReference>
<accession>A0ABN1JMX7</accession>
<dbReference type="PANTHER" id="PTHR39179:SF1">
    <property type="entry name" value="SPORE COAT PROTEIN I"/>
    <property type="match status" value="1"/>
</dbReference>
<dbReference type="NCBIfam" id="TIGR02906">
    <property type="entry name" value="spore_CotS"/>
    <property type="match status" value="1"/>
</dbReference>
<reference evidence="1 2" key="1">
    <citation type="journal article" date="2019" name="Int. J. Syst. Evol. Microbiol.">
        <title>The Global Catalogue of Microorganisms (GCM) 10K type strain sequencing project: providing services to taxonomists for standard genome sequencing and annotation.</title>
        <authorList>
            <consortium name="The Broad Institute Genomics Platform"/>
            <consortium name="The Broad Institute Genome Sequencing Center for Infectious Disease"/>
            <person name="Wu L."/>
            <person name="Ma J."/>
        </authorList>
    </citation>
    <scope>NUCLEOTIDE SEQUENCE [LARGE SCALE GENOMIC DNA]</scope>
    <source>
        <strain evidence="1 2">JCM 1407</strain>
    </source>
</reference>
<evidence type="ECO:0000313" key="1">
    <source>
        <dbReference type="EMBL" id="GAA0743083.1"/>
    </source>
</evidence>
<protein>
    <submittedName>
        <fullName evidence="1">CotS family spore coat protein</fullName>
    </submittedName>
</protein>
<keyword evidence="2" id="KW-1185">Reference proteome</keyword>
<dbReference type="Proteomes" id="UP001501510">
    <property type="component" value="Unassembled WGS sequence"/>
</dbReference>
<keyword evidence="1" id="KW-0167">Capsid protein</keyword>
<evidence type="ECO:0000313" key="2">
    <source>
        <dbReference type="Proteomes" id="UP001501510"/>
    </source>
</evidence>
<dbReference type="PANTHER" id="PTHR39179">
    <property type="entry name" value="SPORE COAT PROTEIN I"/>
    <property type="match status" value="1"/>
</dbReference>
<dbReference type="InterPro" id="IPR011009">
    <property type="entry name" value="Kinase-like_dom_sf"/>
</dbReference>
<dbReference type="InterPro" id="IPR014255">
    <property type="entry name" value="Spore_coat_CotS"/>
</dbReference>
<dbReference type="InterPro" id="IPR047175">
    <property type="entry name" value="CotS-like"/>
</dbReference>
<comment type="caution">
    <text evidence="1">The sequence shown here is derived from an EMBL/GenBank/DDBJ whole genome shotgun (WGS) entry which is preliminary data.</text>
</comment>
<proteinExistence type="predicted"/>
<keyword evidence="1" id="KW-0946">Virion</keyword>
<organism evidence="1 2">
    <name type="scientific">Clostridium oceanicum</name>
    <dbReference type="NCBI Taxonomy" id="1543"/>
    <lineage>
        <taxon>Bacteria</taxon>
        <taxon>Bacillati</taxon>
        <taxon>Bacillota</taxon>
        <taxon>Clostridia</taxon>
        <taxon>Eubacteriales</taxon>
        <taxon>Clostridiaceae</taxon>
        <taxon>Clostridium</taxon>
    </lineage>
</organism>
<name>A0ABN1JMX7_9CLOT</name>
<sequence length="351" mass="42567">MGDRRVVDYSENYISKKEKSMLNKVLNKYKFDVIDISKFGNVYKINTEKGEICLKRVKHNKYKIKNGQIVSKELKNTEFNNIPIYYTSKEGHSYVKYKKWTFYITEWIEGEECNLNDIEEAMDCAKLLADFHLHIKKIDMSKLKLKNRSKKLPKVYNKRLNDLNKFEKVIKNKKVQNEFDINYMEHLENFYTRGMVALTYLNNSEYYKLYKKLESNKTICHDGFYYKNIINKDGQYFLIDLNNLSINVKVNDLSKYIRRLMAKKNFQWDFDKAKKIIDSYDSVEKLEKIDLEMMLSLIIFPYKFWKLGKRRYIKHKKWSESKYINELNKVIKYDELEKKFLNDYLECLKDY</sequence>
<dbReference type="RefSeq" id="WP_343762139.1">
    <property type="nucleotide sequence ID" value="NZ_BAAACG010000010.1"/>
</dbReference>
<dbReference type="Gene3D" id="3.30.200.20">
    <property type="entry name" value="Phosphorylase Kinase, domain 1"/>
    <property type="match status" value="1"/>
</dbReference>